<dbReference type="Pfam" id="PF08238">
    <property type="entry name" value="Sel1"/>
    <property type="match status" value="7"/>
</dbReference>
<dbReference type="EMBL" id="QKWP01000346">
    <property type="protein sequence ID" value="RIB21703.1"/>
    <property type="molecule type" value="Genomic_DNA"/>
</dbReference>
<dbReference type="STRING" id="44941.A0A397VP63"/>
<dbReference type="InterPro" id="IPR006597">
    <property type="entry name" value="Sel1-like"/>
</dbReference>
<dbReference type="Proteomes" id="UP000266673">
    <property type="component" value="Unassembled WGS sequence"/>
</dbReference>
<evidence type="ECO:0000313" key="3">
    <source>
        <dbReference type="Proteomes" id="UP000266673"/>
    </source>
</evidence>
<accession>A0A397VP63</accession>
<keyword evidence="3" id="KW-1185">Reference proteome</keyword>
<dbReference type="GO" id="GO:0005789">
    <property type="term" value="C:endoplasmic reticulum membrane"/>
    <property type="evidence" value="ECO:0007669"/>
    <property type="project" value="TreeGrafter"/>
</dbReference>
<proteinExistence type="inferred from homology"/>
<comment type="caution">
    <text evidence="2">The sequence shown here is derived from an EMBL/GenBank/DDBJ whole genome shotgun (WGS) entry which is preliminary data.</text>
</comment>
<name>A0A397VP63_9GLOM</name>
<protein>
    <submittedName>
        <fullName evidence="2">Uncharacterized protein</fullName>
    </submittedName>
</protein>
<dbReference type="InterPro" id="IPR011990">
    <property type="entry name" value="TPR-like_helical_dom_sf"/>
</dbReference>
<evidence type="ECO:0000256" key="1">
    <source>
        <dbReference type="ARBA" id="ARBA00038101"/>
    </source>
</evidence>
<dbReference type="SMART" id="SM00671">
    <property type="entry name" value="SEL1"/>
    <property type="match status" value="6"/>
</dbReference>
<evidence type="ECO:0000313" key="2">
    <source>
        <dbReference type="EMBL" id="RIB21703.1"/>
    </source>
</evidence>
<dbReference type="AlphaFoldDB" id="A0A397VP63"/>
<dbReference type="GO" id="GO:0036503">
    <property type="term" value="P:ERAD pathway"/>
    <property type="evidence" value="ECO:0007669"/>
    <property type="project" value="TreeGrafter"/>
</dbReference>
<reference evidence="2 3" key="1">
    <citation type="submission" date="2018-06" db="EMBL/GenBank/DDBJ databases">
        <title>Comparative genomics reveals the genomic features of Rhizophagus irregularis, R. cerebriforme, R. diaphanum and Gigaspora rosea, and their symbiotic lifestyle signature.</title>
        <authorList>
            <person name="Morin E."/>
            <person name="San Clemente H."/>
            <person name="Chen E.C.H."/>
            <person name="De La Providencia I."/>
            <person name="Hainaut M."/>
            <person name="Kuo A."/>
            <person name="Kohler A."/>
            <person name="Murat C."/>
            <person name="Tang N."/>
            <person name="Roy S."/>
            <person name="Loubradou J."/>
            <person name="Henrissat B."/>
            <person name="Grigoriev I.V."/>
            <person name="Corradi N."/>
            <person name="Roux C."/>
            <person name="Martin F.M."/>
        </authorList>
    </citation>
    <scope>NUCLEOTIDE SEQUENCE [LARGE SCALE GENOMIC DNA]</scope>
    <source>
        <strain evidence="2 3">DAOM 194757</strain>
    </source>
</reference>
<sequence length="620" mass="72353">MNVPNNPDVDKILVKRKWTLALNLCLKKSINQRLLKYLLSDTQYEIGNFIEELKDYDDLYFVENIENQNANETWNKIIDLLCKKSFSSRHQVCEFVTHAIYSFLNINENINEIIYLLERLQNAEDNLLKKIPDVCYVNSIWNDIVKMFSKEIISTDQQALEFFNQFTNGLDGFNYSNNAFFLAKLHLLFALCSTNQLSTQQEAFSDQPIYIGKTDKENVDFMWNIICRMFSNRIFVSIHQISEFLNEFAKGIVNLNEAENAFLFARLKVAIILCENLQSFSPHQLQQEISFLNEQIYNDRLLSEEEKIYLYNYLQNDYKNEIRRSIFNNVKRIKINFLNVSTKPVCLNADDRSFQYKNVEMDYFYRMFFLDLCHENGIEAKKNKYKTFIYFSKSDEMGKANGMYSFGDCYRDGVGVKKDEHKAFICYQKSADMSNEKGMLMVATCYRLGIGVEKDEHKAFIYYQKSADMGNEKGTLMVATCYRLGIGVEKDKHKAFIYYKKFADMGDASGIFNVGYCYQNGIGVEKNEHEEFIYYQKSAYMGNKNGTLMVATCYRLGIGVEKDEHKAFIYYKKFADMGDKISAFIVGSNYRLGIGIEKDEIKAFIYYQKSADMGYSEGTF</sequence>
<comment type="similarity">
    <text evidence="1">Belongs to the sel-1 family.</text>
</comment>
<organism evidence="2 3">
    <name type="scientific">Gigaspora rosea</name>
    <dbReference type="NCBI Taxonomy" id="44941"/>
    <lineage>
        <taxon>Eukaryota</taxon>
        <taxon>Fungi</taxon>
        <taxon>Fungi incertae sedis</taxon>
        <taxon>Mucoromycota</taxon>
        <taxon>Glomeromycotina</taxon>
        <taxon>Glomeromycetes</taxon>
        <taxon>Diversisporales</taxon>
        <taxon>Gigasporaceae</taxon>
        <taxon>Gigaspora</taxon>
    </lineage>
</organism>
<gene>
    <name evidence="2" type="ORF">C2G38_2175891</name>
</gene>
<dbReference type="Gene3D" id="1.25.40.10">
    <property type="entry name" value="Tetratricopeptide repeat domain"/>
    <property type="match status" value="1"/>
</dbReference>
<dbReference type="InterPro" id="IPR050767">
    <property type="entry name" value="Sel1_AlgK"/>
</dbReference>
<dbReference type="PANTHER" id="PTHR11102:SF160">
    <property type="entry name" value="ERAD-ASSOCIATED E3 UBIQUITIN-PROTEIN LIGASE COMPONENT HRD3"/>
    <property type="match status" value="1"/>
</dbReference>
<dbReference type="PANTHER" id="PTHR11102">
    <property type="entry name" value="SEL-1-LIKE PROTEIN"/>
    <property type="match status" value="1"/>
</dbReference>
<dbReference type="OrthoDB" id="2433473at2759"/>
<dbReference type="SUPFAM" id="SSF81901">
    <property type="entry name" value="HCP-like"/>
    <property type="match status" value="2"/>
</dbReference>